<proteinExistence type="predicted"/>
<gene>
    <name evidence="1" type="ORF">KVG95_11510</name>
</gene>
<organism evidence="1 2">
    <name type="scientific">Pseudomonas farris</name>
    <dbReference type="NCBI Taxonomy" id="2841207"/>
    <lineage>
        <taxon>Bacteria</taxon>
        <taxon>Pseudomonadati</taxon>
        <taxon>Pseudomonadota</taxon>
        <taxon>Gammaproteobacteria</taxon>
        <taxon>Pseudomonadales</taxon>
        <taxon>Pseudomonadaceae</taxon>
        <taxon>Pseudomonas</taxon>
    </lineage>
</organism>
<name>A0ABS6PV40_9PSED</name>
<dbReference type="RefSeq" id="WP_217856809.1">
    <property type="nucleotide sequence ID" value="NZ_JAHSTV010000005.1"/>
</dbReference>
<accession>A0ABS6PV40</accession>
<reference evidence="1" key="1">
    <citation type="submission" date="2021-06" db="EMBL/GenBank/DDBJ databases">
        <title>Updating the genus Pseudomonas: Description of 43 new species and partition of the Pseudomonas putida group.</title>
        <authorList>
            <person name="Girard L."/>
            <person name="Lood C."/>
            <person name="Vandamme P."/>
            <person name="Rokni-Zadeh H."/>
            <person name="Van Noort V."/>
            <person name="Hofte M."/>
            <person name="Lavigne R."/>
            <person name="De Mot R."/>
        </authorList>
    </citation>
    <scope>NUCLEOTIDE SEQUENCE</scope>
    <source>
        <strain evidence="1">SWRI79</strain>
    </source>
</reference>
<dbReference type="EMBL" id="JAHSTV010000005">
    <property type="protein sequence ID" value="MBV4463952.1"/>
    <property type="molecule type" value="Genomic_DNA"/>
</dbReference>
<evidence type="ECO:0000313" key="1">
    <source>
        <dbReference type="EMBL" id="MBV4463952.1"/>
    </source>
</evidence>
<comment type="caution">
    <text evidence="1">The sequence shown here is derived from an EMBL/GenBank/DDBJ whole genome shotgun (WGS) entry which is preliminary data.</text>
</comment>
<keyword evidence="2" id="KW-1185">Reference proteome</keyword>
<evidence type="ECO:0000313" key="2">
    <source>
        <dbReference type="Proteomes" id="UP000886900"/>
    </source>
</evidence>
<protein>
    <submittedName>
        <fullName evidence="1">Uncharacterized protein</fullName>
    </submittedName>
</protein>
<dbReference type="Proteomes" id="UP000886900">
    <property type="component" value="Unassembled WGS sequence"/>
</dbReference>
<sequence>MHSHSQVRAAPVDATSASLQTVTAALLQALQDEGGSTSGSVVSTAA</sequence>